<dbReference type="PANTHER" id="PTHR12947">
    <property type="entry name" value="AMSH-LIKE PROTEASE"/>
    <property type="match status" value="1"/>
</dbReference>
<dbReference type="GO" id="GO:0005768">
    <property type="term" value="C:endosome"/>
    <property type="evidence" value="ECO:0007669"/>
    <property type="project" value="TreeGrafter"/>
</dbReference>
<dbReference type="FunFam" id="3.40.140.10:FF:000046">
    <property type="entry name" value="AMSH-like ubiquitin thioesterase 2"/>
    <property type="match status" value="1"/>
</dbReference>
<keyword evidence="6 10" id="KW-0378">Hydrolase</keyword>
<keyword evidence="4" id="KW-0479">Metal-binding</keyword>
<dbReference type="GO" id="GO:0046872">
    <property type="term" value="F:metal ion binding"/>
    <property type="evidence" value="ECO:0007669"/>
    <property type="project" value="UniProtKB-KW"/>
</dbReference>
<dbReference type="GO" id="GO:0070536">
    <property type="term" value="P:protein K63-linked deubiquitination"/>
    <property type="evidence" value="ECO:0007669"/>
    <property type="project" value="InterPro"/>
</dbReference>
<dbReference type="SUPFAM" id="SSF102712">
    <property type="entry name" value="JAB1/MPN domain"/>
    <property type="match status" value="1"/>
</dbReference>
<organism evidence="10">
    <name type="scientific">Davidia involucrata</name>
    <name type="common">Dove tree</name>
    <dbReference type="NCBI Taxonomy" id="16924"/>
    <lineage>
        <taxon>Eukaryota</taxon>
        <taxon>Viridiplantae</taxon>
        <taxon>Streptophyta</taxon>
        <taxon>Embryophyta</taxon>
        <taxon>Tracheophyta</taxon>
        <taxon>Spermatophyta</taxon>
        <taxon>Magnoliopsida</taxon>
        <taxon>eudicotyledons</taxon>
        <taxon>Gunneridae</taxon>
        <taxon>Pentapetalae</taxon>
        <taxon>asterids</taxon>
        <taxon>Cornales</taxon>
        <taxon>Nyssaceae</taxon>
        <taxon>Davidia</taxon>
    </lineage>
</organism>
<dbReference type="EMBL" id="GHES01026881">
    <property type="protein sequence ID" value="MPA57440.1"/>
    <property type="molecule type" value="Transcribed_RNA"/>
</dbReference>
<evidence type="ECO:0000256" key="4">
    <source>
        <dbReference type="ARBA" id="ARBA00022723"/>
    </source>
</evidence>
<evidence type="ECO:0000256" key="6">
    <source>
        <dbReference type="ARBA" id="ARBA00022801"/>
    </source>
</evidence>
<dbReference type="GO" id="GO:0016020">
    <property type="term" value="C:membrane"/>
    <property type="evidence" value="ECO:0007669"/>
    <property type="project" value="TreeGrafter"/>
</dbReference>
<dbReference type="Pfam" id="PF01398">
    <property type="entry name" value="JAB"/>
    <property type="match status" value="1"/>
</dbReference>
<reference evidence="10" key="1">
    <citation type="submission" date="2019-08" db="EMBL/GenBank/DDBJ databases">
        <title>Reference gene set and small RNA set construction with multiple tissues from Davidia involucrata Baill.</title>
        <authorList>
            <person name="Yang H."/>
            <person name="Zhou C."/>
            <person name="Li G."/>
            <person name="Wang J."/>
            <person name="Gao P."/>
            <person name="Wang M."/>
            <person name="Wang R."/>
            <person name="Zhao Y."/>
        </authorList>
    </citation>
    <scope>NUCLEOTIDE SEQUENCE</scope>
    <source>
        <tissue evidence="10">Mixed with DoveR01_LX</tissue>
    </source>
</reference>
<dbReference type="EC" id="3.4.19.12" evidence="10"/>
<evidence type="ECO:0000313" key="10">
    <source>
        <dbReference type="EMBL" id="MPA57440.1"/>
    </source>
</evidence>
<comment type="cofactor">
    <cofactor evidence="1">
        <name>Zn(2+)</name>
        <dbReference type="ChEBI" id="CHEBI:29105"/>
    </cofactor>
</comment>
<proteinExistence type="inferred from homology"/>
<evidence type="ECO:0000256" key="1">
    <source>
        <dbReference type="ARBA" id="ARBA00001947"/>
    </source>
</evidence>
<dbReference type="GO" id="GO:0140492">
    <property type="term" value="F:metal-dependent deubiquitinase activity"/>
    <property type="evidence" value="ECO:0007669"/>
    <property type="project" value="InterPro"/>
</dbReference>
<evidence type="ECO:0000256" key="8">
    <source>
        <dbReference type="ARBA" id="ARBA00023049"/>
    </source>
</evidence>
<dbReference type="InterPro" id="IPR000555">
    <property type="entry name" value="JAMM/MPN+_dom"/>
</dbReference>
<keyword evidence="5" id="KW-0833">Ubl conjugation pathway</keyword>
<dbReference type="SMART" id="SM00232">
    <property type="entry name" value="JAB_MPN"/>
    <property type="match status" value="1"/>
</dbReference>
<dbReference type="InterPro" id="IPR037518">
    <property type="entry name" value="MPN"/>
</dbReference>
<dbReference type="CDD" id="cd08066">
    <property type="entry name" value="MPN_AMSH_like"/>
    <property type="match status" value="1"/>
</dbReference>
<keyword evidence="7" id="KW-0862">Zinc</keyword>
<keyword evidence="8" id="KW-0482">Metalloprotease</keyword>
<feature type="domain" description="MPN" evidence="9">
    <location>
        <begin position="64"/>
        <end position="192"/>
    </location>
</feature>
<dbReference type="GO" id="GO:0061578">
    <property type="term" value="F:K63-linked deubiquitinase activity"/>
    <property type="evidence" value="ECO:0007669"/>
    <property type="project" value="InterPro"/>
</dbReference>
<evidence type="ECO:0000256" key="7">
    <source>
        <dbReference type="ARBA" id="ARBA00022833"/>
    </source>
</evidence>
<protein>
    <submittedName>
        <fullName evidence="10">Putative AMSH-like ubiquitin thioesterase 2</fullName>
        <ecNumber evidence="10">3.4.19.12</ecNumber>
    </submittedName>
</protein>
<comment type="similarity">
    <text evidence="2">Belongs to the peptidase M67C family.</text>
</comment>
<dbReference type="GO" id="GO:0006508">
    <property type="term" value="P:proteolysis"/>
    <property type="evidence" value="ECO:0007669"/>
    <property type="project" value="UniProtKB-KW"/>
</dbReference>
<keyword evidence="3" id="KW-0645">Protease</keyword>
<gene>
    <name evidence="10" type="ORF">Din_026881</name>
</gene>
<evidence type="ECO:0000256" key="2">
    <source>
        <dbReference type="ARBA" id="ARBA00010981"/>
    </source>
</evidence>
<dbReference type="Gene3D" id="3.40.140.10">
    <property type="entry name" value="Cytidine Deaminase, domain 2"/>
    <property type="match status" value="1"/>
</dbReference>
<dbReference type="PROSITE" id="PS50249">
    <property type="entry name" value="MPN"/>
    <property type="match status" value="1"/>
</dbReference>
<accession>A0A5B7AL47</accession>
<dbReference type="InterPro" id="IPR044098">
    <property type="entry name" value="STAMBP/STALP-like_MPN"/>
</dbReference>
<dbReference type="AlphaFoldDB" id="A0A5B7AL47"/>
<dbReference type="GO" id="GO:0004843">
    <property type="term" value="F:cysteine-type deubiquitinase activity"/>
    <property type="evidence" value="ECO:0007669"/>
    <property type="project" value="UniProtKB-EC"/>
</dbReference>
<evidence type="ECO:0000259" key="9">
    <source>
        <dbReference type="PROSITE" id="PS50249"/>
    </source>
</evidence>
<evidence type="ECO:0000256" key="5">
    <source>
        <dbReference type="ARBA" id="ARBA00022786"/>
    </source>
</evidence>
<sequence length="238" mass="26292">MAAICCWQIDVRTVTRSSPSPAISCIHAVPPVAEVSRITGADSVHGCSSSSGNELAASKVLKDVHISAQLLEDFLELARDNTNKNMETCAVLGAFLKEETFYVTTMIIPKQESTSSSCQALNEEEIFAIQYEQSLVPVGWIHTHPSQSCFLSSIDLHTQYSYQVMVPEAVAIVMAPTDESRGYGIFRLSDPSGMSILKECQEKGFHPHREPADGSSMYEHCSNVYINPNLRLEIYDLR</sequence>
<name>A0A5B7AL47_DAVIN</name>
<dbReference type="PANTHER" id="PTHR12947:SF13">
    <property type="entry name" value="FI19924P1"/>
    <property type="match status" value="1"/>
</dbReference>
<evidence type="ECO:0000256" key="3">
    <source>
        <dbReference type="ARBA" id="ARBA00022670"/>
    </source>
</evidence>